<keyword evidence="4" id="KW-1185">Reference proteome</keyword>
<reference evidence="3 4" key="1">
    <citation type="submission" date="2020-08" db="EMBL/GenBank/DDBJ databases">
        <title>Novel species isolated from subtropical streams in China.</title>
        <authorList>
            <person name="Lu H."/>
        </authorList>
    </citation>
    <scope>NUCLEOTIDE SEQUENCE [LARGE SCALE GENOMIC DNA]</scope>
    <source>
        <strain evidence="3 4">LX15W</strain>
    </source>
</reference>
<proteinExistence type="predicted"/>
<feature type="signal peptide" evidence="2">
    <location>
        <begin position="1"/>
        <end position="23"/>
    </location>
</feature>
<feature type="region of interest" description="Disordered" evidence="1">
    <location>
        <begin position="48"/>
        <end position="78"/>
    </location>
</feature>
<evidence type="ECO:0000256" key="1">
    <source>
        <dbReference type="SAM" id="MobiDB-lite"/>
    </source>
</evidence>
<feature type="chain" id="PRO_5045990105" evidence="2">
    <location>
        <begin position="24"/>
        <end position="220"/>
    </location>
</feature>
<evidence type="ECO:0000313" key="3">
    <source>
        <dbReference type="EMBL" id="MBC3875924.1"/>
    </source>
</evidence>
<dbReference type="RefSeq" id="WP_186943908.1">
    <property type="nucleotide sequence ID" value="NZ_JACOGA010000026.1"/>
</dbReference>
<evidence type="ECO:0000256" key="2">
    <source>
        <dbReference type="SAM" id="SignalP"/>
    </source>
</evidence>
<evidence type="ECO:0000313" key="4">
    <source>
        <dbReference type="Proteomes" id="UP000624279"/>
    </source>
</evidence>
<comment type="caution">
    <text evidence="3">The sequence shown here is derived from an EMBL/GenBank/DDBJ whole genome shotgun (WGS) entry which is preliminary data.</text>
</comment>
<gene>
    <name evidence="3" type="ORF">H8K55_20210</name>
</gene>
<sequence>MTKKTVLFGALLSSLISITLAHAQTEVRTRPNIKVDPKVLKNVQVTKTETVTPAPAKNDAPAPPPPPANTAKTDDDGFNIGGKIAEQNLIAKSIPLDRNEESNAFPIGAILKAGQKVLFEIEVQDRSHWNNSNEYYCKVIESGSGKQMMYISLPVIDTSQFQNKKTTTGTSRLTSGTHAMVYSDNSSQGMVLLYQVVCGGHQWGAPTGSIFVRVKKTIFE</sequence>
<organism evidence="3 4">
    <name type="scientific">Undibacterium flavidum</name>
    <dbReference type="NCBI Taxonomy" id="2762297"/>
    <lineage>
        <taxon>Bacteria</taxon>
        <taxon>Pseudomonadati</taxon>
        <taxon>Pseudomonadota</taxon>
        <taxon>Betaproteobacteria</taxon>
        <taxon>Burkholderiales</taxon>
        <taxon>Oxalobacteraceae</taxon>
        <taxon>Undibacterium</taxon>
    </lineage>
</organism>
<dbReference type="EMBL" id="JACOGA010000026">
    <property type="protein sequence ID" value="MBC3875924.1"/>
    <property type="molecule type" value="Genomic_DNA"/>
</dbReference>
<dbReference type="Proteomes" id="UP000624279">
    <property type="component" value="Unassembled WGS sequence"/>
</dbReference>
<keyword evidence="2" id="KW-0732">Signal</keyword>
<protein>
    <submittedName>
        <fullName evidence="3">Uncharacterized protein</fullName>
    </submittedName>
</protein>
<name>A0ABR6YH63_9BURK</name>
<accession>A0ABR6YH63</accession>